<organism evidence="3 4">
    <name type="scientific">Hymenobacter ginkgonis</name>
    <dbReference type="NCBI Taxonomy" id="2682976"/>
    <lineage>
        <taxon>Bacteria</taxon>
        <taxon>Pseudomonadati</taxon>
        <taxon>Bacteroidota</taxon>
        <taxon>Cytophagia</taxon>
        <taxon>Cytophagales</taxon>
        <taxon>Hymenobacteraceae</taxon>
        <taxon>Hymenobacter</taxon>
    </lineage>
</organism>
<feature type="transmembrane region" description="Helical" evidence="1">
    <location>
        <begin position="120"/>
        <end position="141"/>
    </location>
</feature>
<name>A0A7K1THH2_9BACT</name>
<evidence type="ECO:0000256" key="2">
    <source>
        <dbReference type="SAM" id="SignalP"/>
    </source>
</evidence>
<dbReference type="Proteomes" id="UP000441336">
    <property type="component" value="Unassembled WGS sequence"/>
</dbReference>
<feature type="chain" id="PRO_5029629406" description="LPXTG cell wall anchor domain-containing protein" evidence="2">
    <location>
        <begin position="22"/>
        <end position="149"/>
    </location>
</feature>
<keyword evidence="1" id="KW-0812">Transmembrane</keyword>
<evidence type="ECO:0008006" key="5">
    <source>
        <dbReference type="Google" id="ProtNLM"/>
    </source>
</evidence>
<gene>
    <name evidence="3" type="ORF">GO988_15540</name>
</gene>
<comment type="caution">
    <text evidence="3">The sequence shown here is derived from an EMBL/GenBank/DDBJ whole genome shotgun (WGS) entry which is preliminary data.</text>
</comment>
<evidence type="ECO:0000313" key="4">
    <source>
        <dbReference type="Proteomes" id="UP000441336"/>
    </source>
</evidence>
<dbReference type="RefSeq" id="WP_157567062.1">
    <property type="nucleotide sequence ID" value="NZ_WQKZ01000003.1"/>
</dbReference>
<proteinExistence type="predicted"/>
<reference evidence="3 4" key="1">
    <citation type="submission" date="2019-12" db="EMBL/GenBank/DDBJ databases">
        <title>Hymenobacter sp. HMF4947 Genome sequencing and assembly.</title>
        <authorList>
            <person name="Kang H."/>
            <person name="Cha I."/>
            <person name="Kim H."/>
            <person name="Joh K."/>
        </authorList>
    </citation>
    <scope>NUCLEOTIDE SEQUENCE [LARGE SCALE GENOMIC DNA]</scope>
    <source>
        <strain evidence="3 4">HMF4947</strain>
    </source>
</reference>
<keyword evidence="1" id="KW-1133">Transmembrane helix</keyword>
<protein>
    <recommendedName>
        <fullName evidence="5">LPXTG cell wall anchor domain-containing protein</fullName>
    </recommendedName>
</protein>
<dbReference type="EMBL" id="WQKZ01000003">
    <property type="protein sequence ID" value="MVN77746.1"/>
    <property type="molecule type" value="Genomic_DNA"/>
</dbReference>
<keyword evidence="2" id="KW-0732">Signal</keyword>
<sequence length="149" mass="15439">MRYIFLLISILLLNGCALLEAGQAWHPPLVLPVVTDSDSTGVPGTTMIVVAKNFYAGTYKDRSDRRAAGGGTFVAKANAPVATGTSQAQDFTRAGQQGGALSTAPGSTAGATTRTGVPPWALVAAGVVLLLLLVVGLVLYFRKRLPTIL</sequence>
<keyword evidence="1" id="KW-0472">Membrane</keyword>
<dbReference type="AlphaFoldDB" id="A0A7K1THH2"/>
<evidence type="ECO:0000313" key="3">
    <source>
        <dbReference type="EMBL" id="MVN77746.1"/>
    </source>
</evidence>
<evidence type="ECO:0000256" key="1">
    <source>
        <dbReference type="SAM" id="Phobius"/>
    </source>
</evidence>
<feature type="signal peptide" evidence="2">
    <location>
        <begin position="1"/>
        <end position="21"/>
    </location>
</feature>
<accession>A0A7K1THH2</accession>
<keyword evidence="4" id="KW-1185">Reference proteome</keyword>